<reference evidence="1 2" key="1">
    <citation type="submission" date="2020-08" db="EMBL/GenBank/DDBJ databases">
        <title>Genomic Encyclopedia of Type Strains, Phase IV (KMG-IV): sequencing the most valuable type-strain genomes for metagenomic binning, comparative biology and taxonomic classification.</title>
        <authorList>
            <person name="Goeker M."/>
        </authorList>
    </citation>
    <scope>NUCLEOTIDE SEQUENCE [LARGE SCALE GENOMIC DNA]</scope>
    <source>
        <strain evidence="1 2">DSM 29854</strain>
    </source>
</reference>
<proteinExistence type="predicted"/>
<organism evidence="1 2">
    <name type="scientific">Rufibacter quisquiliarum</name>
    <dbReference type="NCBI Taxonomy" id="1549639"/>
    <lineage>
        <taxon>Bacteria</taxon>
        <taxon>Pseudomonadati</taxon>
        <taxon>Bacteroidota</taxon>
        <taxon>Cytophagia</taxon>
        <taxon>Cytophagales</taxon>
        <taxon>Hymenobacteraceae</taxon>
        <taxon>Rufibacter</taxon>
    </lineage>
</organism>
<dbReference type="EMBL" id="JACJIQ010000007">
    <property type="protein sequence ID" value="MBA9077487.1"/>
    <property type="molecule type" value="Genomic_DNA"/>
</dbReference>
<accession>A0A839GRI1</accession>
<dbReference type="Proteomes" id="UP000563094">
    <property type="component" value="Unassembled WGS sequence"/>
</dbReference>
<evidence type="ECO:0000313" key="1">
    <source>
        <dbReference type="EMBL" id="MBA9077487.1"/>
    </source>
</evidence>
<sequence length="115" mass="12394">MEFPFDISAQVVFTVQEDHVFLVAEENYIIVNFQDHAALERVMQNILPPSSGKGGGGISGSLDKARDLNAKLLAAGLVVDVRVNNKTYIEFGTSASPKITANAVIGKVGSWFKRG</sequence>
<name>A0A839GRI1_9BACT</name>
<protein>
    <submittedName>
        <fullName evidence="1">Uncharacterized protein</fullName>
    </submittedName>
</protein>
<evidence type="ECO:0000313" key="2">
    <source>
        <dbReference type="Proteomes" id="UP000563094"/>
    </source>
</evidence>
<dbReference type="RefSeq" id="WP_182513007.1">
    <property type="nucleotide sequence ID" value="NZ_JACJIQ010000007.1"/>
</dbReference>
<gene>
    <name evidence="1" type="ORF">FHS90_002200</name>
</gene>
<comment type="caution">
    <text evidence="1">The sequence shown here is derived from an EMBL/GenBank/DDBJ whole genome shotgun (WGS) entry which is preliminary data.</text>
</comment>
<dbReference type="AlphaFoldDB" id="A0A839GRI1"/>
<keyword evidence="2" id="KW-1185">Reference proteome</keyword>